<evidence type="ECO:0000313" key="4">
    <source>
        <dbReference type="Proteomes" id="UP001566476"/>
    </source>
</evidence>
<dbReference type="InterPro" id="IPR036434">
    <property type="entry name" value="Beta_cellobiohydrolase_sf"/>
</dbReference>
<keyword evidence="1" id="KW-0136">Cellulose degradation</keyword>
<organism evidence="3 4">
    <name type="scientific">Kineococcus mangrovi</name>
    <dbReference type="NCBI Taxonomy" id="1660183"/>
    <lineage>
        <taxon>Bacteria</taxon>
        <taxon>Bacillati</taxon>
        <taxon>Actinomycetota</taxon>
        <taxon>Actinomycetes</taxon>
        <taxon>Kineosporiales</taxon>
        <taxon>Kineosporiaceae</taxon>
        <taxon>Kineococcus</taxon>
    </lineage>
</organism>
<accession>A0ABV4IA11</accession>
<dbReference type="SUPFAM" id="SSF51989">
    <property type="entry name" value="Glycosyl hydrolases family 6, cellulases"/>
    <property type="match status" value="1"/>
</dbReference>
<dbReference type="EMBL" id="JBGGTQ010000009">
    <property type="protein sequence ID" value="MEZ0494052.1"/>
    <property type="molecule type" value="Genomic_DNA"/>
</dbReference>
<dbReference type="Gene3D" id="3.20.20.40">
    <property type="entry name" value="1, 4-beta cellobiohydrolase"/>
    <property type="match status" value="1"/>
</dbReference>
<dbReference type="PANTHER" id="PTHR34876:SF4">
    <property type="entry name" value="1,4-BETA-D-GLUCAN CELLOBIOHYDROLASE C-RELATED"/>
    <property type="match status" value="1"/>
</dbReference>
<sequence length="372" mass="38403">MLRPRARRRLPRRRAGRARPGWSARRWVATAAATLVVAAGSTVAVHALPPDGDRGGQGTGAPQAPGPLAGAEFFVDPAGHAPAQLREWDAAGDARAVWLRRLAKVPTAVWFTGGADPAARAAELTAAAQAAGQVPVLVAYDIPGRDCGLYSDGGAPDGATYLDWVRSLAAGVGDRPAVVVLEPDAVAQALDGCLAVRGEQPQDRYALLSQAVGILGAGAGTLVYLDAGNPGWAQDEAALAEALRASGVGEAAGFAVNVSNFQSTQDSAAFGQRISDRLDGARFVVDTSRNGVGPATDDDSGLNWCNPRGRTLGPAPTGDPGPSRVDAYLWIKVPGDSDGSCRPGEPAAGTWWPDYALDLVMQTSMGHPWAGH</sequence>
<gene>
    <name evidence="3" type="ORF">AB2L28_17585</name>
</gene>
<keyword evidence="1" id="KW-0119">Carbohydrate metabolism</keyword>
<dbReference type="RefSeq" id="WP_370720286.1">
    <property type="nucleotide sequence ID" value="NZ_JBGGTQ010000009.1"/>
</dbReference>
<dbReference type="PIRSF" id="PIRSF001100">
    <property type="entry name" value="Beta_cellobiohydrolase"/>
    <property type="match status" value="1"/>
</dbReference>
<comment type="caution">
    <text evidence="3">The sequence shown here is derived from an EMBL/GenBank/DDBJ whole genome shotgun (WGS) entry which is preliminary data.</text>
</comment>
<evidence type="ECO:0000256" key="2">
    <source>
        <dbReference type="SAM" id="MobiDB-lite"/>
    </source>
</evidence>
<keyword evidence="4" id="KW-1185">Reference proteome</keyword>
<dbReference type="Pfam" id="PF01341">
    <property type="entry name" value="Glyco_hydro_6"/>
    <property type="match status" value="1"/>
</dbReference>
<reference evidence="3 4" key="1">
    <citation type="submission" date="2024-07" db="EMBL/GenBank/DDBJ databases">
        <authorList>
            <person name="Thanompreechachai J."/>
            <person name="Duangmal K."/>
        </authorList>
    </citation>
    <scope>NUCLEOTIDE SEQUENCE [LARGE SCALE GENOMIC DNA]</scope>
    <source>
        <strain evidence="3 4">TBRC 1896</strain>
    </source>
</reference>
<feature type="region of interest" description="Disordered" evidence="2">
    <location>
        <begin position="289"/>
        <end position="321"/>
    </location>
</feature>
<evidence type="ECO:0000256" key="1">
    <source>
        <dbReference type="RuleBase" id="RU361186"/>
    </source>
</evidence>
<feature type="compositionally biased region" description="Basic residues" evidence="2">
    <location>
        <begin position="1"/>
        <end position="17"/>
    </location>
</feature>
<comment type="similarity">
    <text evidence="1">Belongs to the glycosyl hydrolase family 6.</text>
</comment>
<dbReference type="InterPro" id="IPR016288">
    <property type="entry name" value="Beta_cellobiohydrolase"/>
</dbReference>
<keyword evidence="1" id="KW-0326">Glycosidase</keyword>
<protein>
    <recommendedName>
        <fullName evidence="1">Glucanase</fullName>
        <ecNumber evidence="1">3.2.1.-</ecNumber>
    </recommendedName>
</protein>
<feature type="region of interest" description="Disordered" evidence="2">
    <location>
        <begin position="47"/>
        <end position="67"/>
    </location>
</feature>
<keyword evidence="1" id="KW-0624">Polysaccharide degradation</keyword>
<evidence type="ECO:0000313" key="3">
    <source>
        <dbReference type="EMBL" id="MEZ0494052.1"/>
    </source>
</evidence>
<keyword evidence="1 3" id="KW-0378">Hydrolase</keyword>
<dbReference type="GO" id="GO:0016787">
    <property type="term" value="F:hydrolase activity"/>
    <property type="evidence" value="ECO:0007669"/>
    <property type="project" value="UniProtKB-KW"/>
</dbReference>
<name>A0ABV4IA11_9ACTN</name>
<dbReference type="PRINTS" id="PR00733">
    <property type="entry name" value="GLHYDRLASE6"/>
</dbReference>
<dbReference type="PANTHER" id="PTHR34876">
    <property type="match status" value="1"/>
</dbReference>
<dbReference type="EC" id="3.2.1.-" evidence="1"/>
<proteinExistence type="inferred from homology"/>
<dbReference type="Proteomes" id="UP001566476">
    <property type="component" value="Unassembled WGS sequence"/>
</dbReference>
<feature type="region of interest" description="Disordered" evidence="2">
    <location>
        <begin position="1"/>
        <end position="21"/>
    </location>
</feature>